<organism evidence="3 4">
    <name type="scientific">Candidatus Woesebacteria bacterium GW2011_GWA2_40_7b</name>
    <dbReference type="NCBI Taxonomy" id="1618563"/>
    <lineage>
        <taxon>Bacteria</taxon>
        <taxon>Candidatus Woeseibacteriota</taxon>
    </lineage>
</organism>
<reference evidence="3 4" key="1">
    <citation type="journal article" date="2015" name="Nature">
        <title>rRNA introns, odd ribosomes, and small enigmatic genomes across a large radiation of phyla.</title>
        <authorList>
            <person name="Brown C.T."/>
            <person name="Hug L.A."/>
            <person name="Thomas B.C."/>
            <person name="Sharon I."/>
            <person name="Castelle C.J."/>
            <person name="Singh A."/>
            <person name="Wilkins M.J."/>
            <person name="Williams K.H."/>
            <person name="Banfield J.F."/>
        </authorList>
    </citation>
    <scope>NUCLEOTIDE SEQUENCE [LARGE SCALE GENOMIC DNA]</scope>
</reference>
<evidence type="ECO:0000313" key="3">
    <source>
        <dbReference type="EMBL" id="KKR69605.1"/>
    </source>
</evidence>
<feature type="compositionally biased region" description="Basic and acidic residues" evidence="1">
    <location>
        <begin position="19"/>
        <end position="34"/>
    </location>
</feature>
<dbReference type="AlphaFoldDB" id="A0A0G0VC09"/>
<dbReference type="STRING" id="1618563.UU12_C0041G0006"/>
<evidence type="ECO:0000313" key="4">
    <source>
        <dbReference type="Proteomes" id="UP000034562"/>
    </source>
</evidence>
<comment type="caution">
    <text evidence="3">The sequence shown here is derived from an EMBL/GenBank/DDBJ whole genome shotgun (WGS) entry which is preliminary data.</text>
</comment>
<dbReference type="InterPro" id="IPR025158">
    <property type="entry name" value="Mg_chelat-rel_C"/>
</dbReference>
<feature type="domain" description="Mg chelatase-related protein C-terminal" evidence="2">
    <location>
        <begin position="27"/>
        <end position="122"/>
    </location>
</feature>
<evidence type="ECO:0000259" key="2">
    <source>
        <dbReference type="Pfam" id="PF13335"/>
    </source>
</evidence>
<dbReference type="SUPFAM" id="SSF52540">
    <property type="entry name" value="P-loop containing nucleoside triphosphate hydrolases"/>
    <property type="match status" value="1"/>
</dbReference>
<accession>A0A0G0VC09</accession>
<gene>
    <name evidence="3" type="ORF">UU12_C0041G0006</name>
</gene>
<sequence length="127" mass="14299">MDRIDIHIDVPSVETQKLVSKDSAKSESSREIQKRVQSARNTQITRFKGTGIKSNAEMTTRDVKKWCTLSDDCRRLLTSAVATMDLTARSYFKVIKIARTIADLAGDKTISINHIAEALQYRPKVES</sequence>
<feature type="region of interest" description="Disordered" evidence="1">
    <location>
        <begin position="17"/>
        <end position="40"/>
    </location>
</feature>
<dbReference type="PATRIC" id="fig|1618563.3.peg.669"/>
<evidence type="ECO:0000256" key="1">
    <source>
        <dbReference type="SAM" id="MobiDB-lite"/>
    </source>
</evidence>
<dbReference type="PANTHER" id="PTHR32039:SF7">
    <property type="entry name" value="COMPETENCE PROTEIN COMM"/>
    <property type="match status" value="1"/>
</dbReference>
<dbReference type="InterPro" id="IPR027417">
    <property type="entry name" value="P-loop_NTPase"/>
</dbReference>
<dbReference type="Pfam" id="PF13335">
    <property type="entry name" value="Mg_chelatase_C"/>
    <property type="match status" value="1"/>
</dbReference>
<name>A0A0G0VC09_9BACT</name>
<proteinExistence type="predicted"/>
<protein>
    <submittedName>
        <fullName evidence="3">Mg chelatase-like protein</fullName>
    </submittedName>
</protein>
<dbReference type="EMBL" id="LBZK01000041">
    <property type="protein sequence ID" value="KKR69605.1"/>
    <property type="molecule type" value="Genomic_DNA"/>
</dbReference>
<dbReference type="Proteomes" id="UP000034562">
    <property type="component" value="Unassembled WGS sequence"/>
</dbReference>
<dbReference type="PANTHER" id="PTHR32039">
    <property type="entry name" value="MAGNESIUM-CHELATASE SUBUNIT CHLI"/>
    <property type="match status" value="1"/>
</dbReference>
<dbReference type="InterPro" id="IPR045006">
    <property type="entry name" value="CHLI-like"/>
</dbReference>
<dbReference type="Gene3D" id="3.40.50.300">
    <property type="entry name" value="P-loop containing nucleotide triphosphate hydrolases"/>
    <property type="match status" value="1"/>
</dbReference>